<feature type="domain" description="ABC transporter" evidence="11">
    <location>
        <begin position="18"/>
        <end position="254"/>
    </location>
</feature>
<evidence type="ECO:0000313" key="13">
    <source>
        <dbReference type="Proteomes" id="UP001597327"/>
    </source>
</evidence>
<dbReference type="PROSITE" id="PS50893">
    <property type="entry name" value="ABC_TRANSPORTER_2"/>
    <property type="match status" value="1"/>
</dbReference>
<comment type="subcellular location">
    <subcellularLocation>
        <location evidence="1">Cell membrane</location>
        <topology evidence="1">Peripheral membrane protein</topology>
    </subcellularLocation>
</comment>
<keyword evidence="6" id="KW-0547">Nucleotide-binding</keyword>
<dbReference type="InterPro" id="IPR027417">
    <property type="entry name" value="P-loop_NTPase"/>
</dbReference>
<dbReference type="InterPro" id="IPR003593">
    <property type="entry name" value="AAA+_ATPase"/>
</dbReference>
<evidence type="ECO:0000256" key="1">
    <source>
        <dbReference type="ARBA" id="ARBA00004202"/>
    </source>
</evidence>
<evidence type="ECO:0000256" key="2">
    <source>
        <dbReference type="ARBA" id="ARBA00005417"/>
    </source>
</evidence>
<keyword evidence="8" id="KW-0408">Iron</keyword>
<evidence type="ECO:0000256" key="5">
    <source>
        <dbReference type="ARBA" id="ARBA00022496"/>
    </source>
</evidence>
<protein>
    <submittedName>
        <fullName evidence="12">ABC transporter ATP-binding protein</fullName>
    </submittedName>
</protein>
<evidence type="ECO:0000256" key="7">
    <source>
        <dbReference type="ARBA" id="ARBA00022840"/>
    </source>
</evidence>
<evidence type="ECO:0000256" key="8">
    <source>
        <dbReference type="ARBA" id="ARBA00023004"/>
    </source>
</evidence>
<dbReference type="PANTHER" id="PTHR42771:SF2">
    <property type="entry name" value="IRON(3+)-HYDROXAMATE IMPORT ATP-BINDING PROTEIN FHUC"/>
    <property type="match status" value="1"/>
</dbReference>
<dbReference type="PANTHER" id="PTHR42771">
    <property type="entry name" value="IRON(3+)-HYDROXAMATE IMPORT ATP-BINDING PROTEIN FHUC"/>
    <property type="match status" value="1"/>
</dbReference>
<evidence type="ECO:0000256" key="6">
    <source>
        <dbReference type="ARBA" id="ARBA00022741"/>
    </source>
</evidence>
<keyword evidence="4" id="KW-1003">Cell membrane</keyword>
<dbReference type="GO" id="GO:0005524">
    <property type="term" value="F:ATP binding"/>
    <property type="evidence" value="ECO:0007669"/>
    <property type="project" value="UniProtKB-KW"/>
</dbReference>
<name>A0ABW4JR00_9HYPH</name>
<dbReference type="Gene3D" id="3.40.50.300">
    <property type="entry name" value="P-loop containing nucleotide triphosphate hydrolases"/>
    <property type="match status" value="1"/>
</dbReference>
<evidence type="ECO:0000256" key="9">
    <source>
        <dbReference type="ARBA" id="ARBA00023065"/>
    </source>
</evidence>
<gene>
    <name evidence="12" type="ORF">ACFSC7_00590</name>
</gene>
<evidence type="ECO:0000256" key="4">
    <source>
        <dbReference type="ARBA" id="ARBA00022475"/>
    </source>
</evidence>
<organism evidence="12 13">
    <name type="scientific">Roseibium aestuarii</name>
    <dbReference type="NCBI Taxonomy" id="2600299"/>
    <lineage>
        <taxon>Bacteria</taxon>
        <taxon>Pseudomonadati</taxon>
        <taxon>Pseudomonadota</taxon>
        <taxon>Alphaproteobacteria</taxon>
        <taxon>Hyphomicrobiales</taxon>
        <taxon>Stappiaceae</taxon>
        <taxon>Roseibium</taxon>
    </lineage>
</organism>
<dbReference type="InterPro" id="IPR017871">
    <property type="entry name" value="ABC_transporter-like_CS"/>
</dbReference>
<accession>A0ABW4JR00</accession>
<evidence type="ECO:0000313" key="12">
    <source>
        <dbReference type="EMBL" id="MFD1694001.1"/>
    </source>
</evidence>
<keyword evidence="10" id="KW-0472">Membrane</keyword>
<keyword evidence="9" id="KW-0406">Ion transport</keyword>
<keyword evidence="13" id="KW-1185">Reference proteome</keyword>
<dbReference type="RefSeq" id="WP_149892099.1">
    <property type="nucleotide sequence ID" value="NZ_JBHUFA010000001.1"/>
</dbReference>
<reference evidence="13" key="1">
    <citation type="journal article" date="2019" name="Int. J. Syst. Evol. Microbiol.">
        <title>The Global Catalogue of Microorganisms (GCM) 10K type strain sequencing project: providing services to taxonomists for standard genome sequencing and annotation.</title>
        <authorList>
            <consortium name="The Broad Institute Genomics Platform"/>
            <consortium name="The Broad Institute Genome Sequencing Center for Infectious Disease"/>
            <person name="Wu L."/>
            <person name="Ma J."/>
        </authorList>
    </citation>
    <scope>NUCLEOTIDE SEQUENCE [LARGE SCALE GENOMIC DNA]</scope>
    <source>
        <strain evidence="13">JCM 3369</strain>
    </source>
</reference>
<keyword evidence="5" id="KW-0410">Iron transport</keyword>
<dbReference type="SMART" id="SM00382">
    <property type="entry name" value="AAA"/>
    <property type="match status" value="1"/>
</dbReference>
<sequence>MTTASGPVASLTDREPLFQLDGISLERQGREILPPLTLSLEAGRVHALIGLNGSGKSTLLNILARQIRPDAGSLHFLGQRLTDYGGRELARLLAYMPQFPPSSDGMRVRDLVALGRFAWHGTLGRFSHRDRDKVEDALAATGLTAMADRVVDSLSGGERQRAWLAMMIAQDTRCLLLDEPTSALDIPHQVDMLELLRDLARSRDMSAVVVLHDINMAARVADRIVALEAGRVIANGTPDAVMRADVLSRIYRVEMHTMPHPASGKPIGFPA</sequence>
<evidence type="ECO:0000256" key="3">
    <source>
        <dbReference type="ARBA" id="ARBA00022448"/>
    </source>
</evidence>
<evidence type="ECO:0000259" key="11">
    <source>
        <dbReference type="PROSITE" id="PS50893"/>
    </source>
</evidence>
<dbReference type="PROSITE" id="PS00211">
    <property type="entry name" value="ABC_TRANSPORTER_1"/>
    <property type="match status" value="1"/>
</dbReference>
<comment type="similarity">
    <text evidence="2">Belongs to the ABC transporter superfamily.</text>
</comment>
<dbReference type="EMBL" id="JBHUFA010000001">
    <property type="protein sequence ID" value="MFD1694001.1"/>
    <property type="molecule type" value="Genomic_DNA"/>
</dbReference>
<dbReference type="CDD" id="cd03214">
    <property type="entry name" value="ABC_Iron-Siderophores_B12_Hemin"/>
    <property type="match status" value="1"/>
</dbReference>
<proteinExistence type="inferred from homology"/>
<dbReference type="Proteomes" id="UP001597327">
    <property type="component" value="Unassembled WGS sequence"/>
</dbReference>
<dbReference type="InterPro" id="IPR051535">
    <property type="entry name" value="Siderophore_ABC-ATPase"/>
</dbReference>
<dbReference type="Pfam" id="PF00005">
    <property type="entry name" value="ABC_tran"/>
    <property type="match status" value="1"/>
</dbReference>
<dbReference type="InterPro" id="IPR003439">
    <property type="entry name" value="ABC_transporter-like_ATP-bd"/>
</dbReference>
<evidence type="ECO:0000256" key="10">
    <source>
        <dbReference type="ARBA" id="ARBA00023136"/>
    </source>
</evidence>
<dbReference type="SUPFAM" id="SSF52540">
    <property type="entry name" value="P-loop containing nucleoside triphosphate hydrolases"/>
    <property type="match status" value="1"/>
</dbReference>
<keyword evidence="7 12" id="KW-0067">ATP-binding</keyword>
<keyword evidence="3" id="KW-0813">Transport</keyword>
<comment type="caution">
    <text evidence="12">The sequence shown here is derived from an EMBL/GenBank/DDBJ whole genome shotgun (WGS) entry which is preliminary data.</text>
</comment>